<comment type="caution">
    <text evidence="2">The sequence shown here is derived from an EMBL/GenBank/DDBJ whole genome shotgun (WGS) entry which is preliminary data.</text>
</comment>
<dbReference type="AlphaFoldDB" id="A0ABD1CJA4"/>
<evidence type="ECO:0000256" key="1">
    <source>
        <dbReference type="SAM" id="SignalP"/>
    </source>
</evidence>
<name>A0ABD1CJA4_CULPP</name>
<dbReference type="EMBL" id="JBEHCU010011649">
    <property type="protein sequence ID" value="KAL1376476.1"/>
    <property type="molecule type" value="Genomic_DNA"/>
</dbReference>
<evidence type="ECO:0000313" key="3">
    <source>
        <dbReference type="Proteomes" id="UP001562425"/>
    </source>
</evidence>
<dbReference type="Proteomes" id="UP001562425">
    <property type="component" value="Unassembled WGS sequence"/>
</dbReference>
<protein>
    <submittedName>
        <fullName evidence="2">Uncharacterized protein</fullName>
    </submittedName>
</protein>
<organism evidence="2 3">
    <name type="scientific">Culex pipiens pipiens</name>
    <name type="common">Northern house mosquito</name>
    <dbReference type="NCBI Taxonomy" id="38569"/>
    <lineage>
        <taxon>Eukaryota</taxon>
        <taxon>Metazoa</taxon>
        <taxon>Ecdysozoa</taxon>
        <taxon>Arthropoda</taxon>
        <taxon>Hexapoda</taxon>
        <taxon>Insecta</taxon>
        <taxon>Pterygota</taxon>
        <taxon>Neoptera</taxon>
        <taxon>Endopterygota</taxon>
        <taxon>Diptera</taxon>
        <taxon>Nematocera</taxon>
        <taxon>Culicoidea</taxon>
        <taxon>Culicidae</taxon>
        <taxon>Culicinae</taxon>
        <taxon>Culicini</taxon>
        <taxon>Culex</taxon>
        <taxon>Culex</taxon>
    </lineage>
</organism>
<evidence type="ECO:0000313" key="2">
    <source>
        <dbReference type="EMBL" id="KAL1376476.1"/>
    </source>
</evidence>
<gene>
    <name evidence="2" type="ORF">pipiens_004389</name>
</gene>
<feature type="signal peptide" evidence="1">
    <location>
        <begin position="1"/>
        <end position="36"/>
    </location>
</feature>
<proteinExistence type="predicted"/>
<keyword evidence="1" id="KW-0732">Signal</keyword>
<reference evidence="2 3" key="1">
    <citation type="submission" date="2024-05" db="EMBL/GenBank/DDBJ databases">
        <title>Culex pipiens pipiens assembly and annotation.</title>
        <authorList>
            <person name="Alout H."/>
            <person name="Durand T."/>
        </authorList>
    </citation>
    <scope>NUCLEOTIDE SEQUENCE [LARGE SCALE GENOMIC DNA]</scope>
    <source>
        <strain evidence="2">HA-2024</strain>
        <tissue evidence="2">Whole body</tissue>
    </source>
</reference>
<feature type="chain" id="PRO_5044840043" evidence="1">
    <location>
        <begin position="37"/>
        <end position="85"/>
    </location>
</feature>
<accession>A0ABD1CJA4</accession>
<keyword evidence="3" id="KW-1185">Reference proteome</keyword>
<sequence length="85" mass="8941">MFGRSACSFRGGKLSIMMKLLILSLLSIGAAHSSYALPPSTFGDAIASAGQLSNKLKQKQYTPFTAMATNTDRLPASTVLCGLQS</sequence>